<organism evidence="2 3">
    <name type="scientific">SAR86 cluster bacterium SAR86A</name>
    <dbReference type="NCBI Taxonomy" id="1123866"/>
    <lineage>
        <taxon>Bacteria</taxon>
        <taxon>Pseudomonadati</taxon>
        <taxon>Pseudomonadota</taxon>
        <taxon>Gammaproteobacteria</taxon>
        <taxon>SAR86 cluster</taxon>
    </lineage>
</organism>
<evidence type="ECO:0000313" key="3">
    <source>
        <dbReference type="Proteomes" id="UP000010305"/>
    </source>
</evidence>
<keyword evidence="1" id="KW-0472">Membrane</keyword>
<accession>J5KC48</accession>
<feature type="transmembrane region" description="Helical" evidence="1">
    <location>
        <begin position="142"/>
        <end position="164"/>
    </location>
</feature>
<gene>
    <name evidence="2" type="ORF">NT01SARS_1276</name>
</gene>
<name>J5KC48_9GAMM</name>
<proteinExistence type="predicted"/>
<dbReference type="Proteomes" id="UP000010305">
    <property type="component" value="Unassembled WGS sequence"/>
</dbReference>
<protein>
    <submittedName>
        <fullName evidence="2">Uncharacterized protein</fullName>
    </submittedName>
</protein>
<dbReference type="HOGENOM" id="CLU_1609641_0_0_6"/>
<keyword evidence="1" id="KW-1133">Transmembrane helix</keyword>
<evidence type="ECO:0000313" key="2">
    <source>
        <dbReference type="EMBL" id="EJP71466.1"/>
    </source>
</evidence>
<dbReference type="AlphaFoldDB" id="J5KC48"/>
<keyword evidence="1" id="KW-0812">Transmembrane</keyword>
<dbReference type="EMBL" id="JH611157">
    <property type="protein sequence ID" value="EJP71466.1"/>
    <property type="molecule type" value="Genomic_DNA"/>
</dbReference>
<sequence>MSTNKQKYLVLRGKNKDIYFIQKRLSKEQAAIYGKEFIKKSLETTDLNEAIQKRDEILRSLEYKSFEQEKTASNDVNIVAKNDFYSTMEENMSTSIENEQNFNLNSSHNVPIDQKNDNHDANNEKYSIFSLKLPKIPEKEDLIVKIDKIIPIAIVIISLFIALIA</sequence>
<reference evidence="2 3" key="1">
    <citation type="journal article" date="2012" name="ISME J.">
        <title>Genomic insights to SAR86, an abundant and uncultivated marine bacterial lineage.</title>
        <authorList>
            <person name="Dupont C.L."/>
            <person name="Rusch D.B."/>
            <person name="Yooseph S."/>
            <person name="Lombardo M.J."/>
            <person name="Richter R.A."/>
            <person name="Valas R."/>
            <person name="Novotny M."/>
            <person name="Yee-Greenbaum J."/>
            <person name="Selengut J.D."/>
            <person name="Haft D.H."/>
            <person name="Halpern A.L."/>
            <person name="Lasken R.S."/>
            <person name="Nealson K."/>
            <person name="Friedman R."/>
            <person name="Venter J.C."/>
        </authorList>
    </citation>
    <scope>NUCLEOTIDE SEQUENCE [LARGE SCALE GENOMIC DNA]</scope>
</reference>
<evidence type="ECO:0000256" key="1">
    <source>
        <dbReference type="SAM" id="Phobius"/>
    </source>
</evidence>